<evidence type="ECO:0000313" key="3">
    <source>
        <dbReference type="Proteomes" id="UP000053630"/>
    </source>
</evidence>
<sequence length="99" mass="11379">DGHNSHYSLRFLRMAEKYHIIVLYLPPHTTHILQPCNVGVFSPLSTFYKKEVAELARQNVSIDKYNVIKTYTNAREKAFTPSTVKATFLKCGIHPFNPN</sequence>
<organism evidence="2 3">
    <name type="scientific">Fomitiporia mediterranea (strain MF3/22)</name>
    <name type="common">Grapevine white-rot fungus</name>
    <dbReference type="NCBI Taxonomy" id="694068"/>
    <lineage>
        <taxon>Eukaryota</taxon>
        <taxon>Fungi</taxon>
        <taxon>Dikarya</taxon>
        <taxon>Basidiomycota</taxon>
        <taxon>Agaricomycotina</taxon>
        <taxon>Agaricomycetes</taxon>
        <taxon>Hymenochaetales</taxon>
        <taxon>Hymenochaetaceae</taxon>
        <taxon>Fomitiporia</taxon>
    </lineage>
</organism>
<dbReference type="AlphaFoldDB" id="R7SG99"/>
<protein>
    <submittedName>
        <fullName evidence="2">CENP-B protein</fullName>
    </submittedName>
</protein>
<dbReference type="OrthoDB" id="3064354at2759"/>
<dbReference type="eggNOG" id="KOG3105">
    <property type="taxonomic scope" value="Eukaryota"/>
</dbReference>
<evidence type="ECO:0000313" key="2">
    <source>
        <dbReference type="EMBL" id="EJC97460.1"/>
    </source>
</evidence>
<reference evidence="3" key="1">
    <citation type="journal article" date="2012" name="Science">
        <title>The Paleozoic origin of enzymatic lignin decomposition reconstructed from 31 fungal genomes.</title>
        <authorList>
            <person name="Floudas D."/>
            <person name="Binder M."/>
            <person name="Riley R."/>
            <person name="Barry K."/>
            <person name="Blanchette R.A."/>
            <person name="Henrissat B."/>
            <person name="Martinez A.T."/>
            <person name="Otillar R."/>
            <person name="Spatafora J.W."/>
            <person name="Yadav J.S."/>
            <person name="Aerts A."/>
            <person name="Benoit I."/>
            <person name="Boyd A."/>
            <person name="Carlson A."/>
            <person name="Copeland A."/>
            <person name="Coutinho P.M."/>
            <person name="de Vries R.P."/>
            <person name="Ferreira P."/>
            <person name="Findley K."/>
            <person name="Foster B."/>
            <person name="Gaskell J."/>
            <person name="Glotzer D."/>
            <person name="Gorecki P."/>
            <person name="Heitman J."/>
            <person name="Hesse C."/>
            <person name="Hori C."/>
            <person name="Igarashi K."/>
            <person name="Jurgens J.A."/>
            <person name="Kallen N."/>
            <person name="Kersten P."/>
            <person name="Kohler A."/>
            <person name="Kuees U."/>
            <person name="Kumar T.K.A."/>
            <person name="Kuo A."/>
            <person name="LaButti K."/>
            <person name="Larrondo L.F."/>
            <person name="Lindquist E."/>
            <person name="Ling A."/>
            <person name="Lombard V."/>
            <person name="Lucas S."/>
            <person name="Lundell T."/>
            <person name="Martin R."/>
            <person name="McLaughlin D.J."/>
            <person name="Morgenstern I."/>
            <person name="Morin E."/>
            <person name="Murat C."/>
            <person name="Nagy L.G."/>
            <person name="Nolan M."/>
            <person name="Ohm R.A."/>
            <person name="Patyshakuliyeva A."/>
            <person name="Rokas A."/>
            <person name="Ruiz-Duenas F.J."/>
            <person name="Sabat G."/>
            <person name="Salamov A."/>
            <person name="Samejima M."/>
            <person name="Schmutz J."/>
            <person name="Slot J.C."/>
            <person name="St John F."/>
            <person name="Stenlid J."/>
            <person name="Sun H."/>
            <person name="Sun S."/>
            <person name="Syed K."/>
            <person name="Tsang A."/>
            <person name="Wiebenga A."/>
            <person name="Young D."/>
            <person name="Pisabarro A."/>
            <person name="Eastwood D.C."/>
            <person name="Martin F."/>
            <person name="Cullen D."/>
            <person name="Grigoriev I.V."/>
            <person name="Hibbett D.S."/>
        </authorList>
    </citation>
    <scope>NUCLEOTIDE SEQUENCE [LARGE SCALE GENOMIC DNA]</scope>
    <source>
        <strain evidence="3">MF3/22</strain>
    </source>
</reference>
<dbReference type="Pfam" id="PF03184">
    <property type="entry name" value="DDE_1"/>
    <property type="match status" value="1"/>
</dbReference>
<dbReference type="Proteomes" id="UP000053630">
    <property type="component" value="Unassembled WGS sequence"/>
</dbReference>
<proteinExistence type="predicted"/>
<feature type="non-terminal residue" evidence="2">
    <location>
        <position position="99"/>
    </location>
</feature>
<dbReference type="InterPro" id="IPR004875">
    <property type="entry name" value="DDE_SF_endonuclease_dom"/>
</dbReference>
<dbReference type="GO" id="GO:0003676">
    <property type="term" value="F:nucleic acid binding"/>
    <property type="evidence" value="ECO:0007669"/>
    <property type="project" value="InterPro"/>
</dbReference>
<gene>
    <name evidence="2" type="ORF">FOMMEDRAFT_65023</name>
</gene>
<dbReference type="RefSeq" id="XP_007272277.1">
    <property type="nucleotide sequence ID" value="XM_007272215.1"/>
</dbReference>
<name>R7SG99_FOMME</name>
<dbReference type="EMBL" id="JH718418">
    <property type="protein sequence ID" value="EJC97460.1"/>
    <property type="molecule type" value="Genomic_DNA"/>
</dbReference>
<dbReference type="OMA" id="KYTINRS"/>
<accession>R7SG99</accession>
<dbReference type="KEGG" id="fme:FOMMEDRAFT_65023"/>
<keyword evidence="3" id="KW-1185">Reference proteome</keyword>
<dbReference type="GeneID" id="18679472"/>
<evidence type="ECO:0000259" key="1">
    <source>
        <dbReference type="Pfam" id="PF03184"/>
    </source>
</evidence>
<feature type="non-terminal residue" evidence="2">
    <location>
        <position position="1"/>
    </location>
</feature>
<feature type="domain" description="DDE-1" evidence="1">
    <location>
        <begin position="1"/>
        <end position="88"/>
    </location>
</feature>